<dbReference type="RefSeq" id="WP_047191678.1">
    <property type="nucleotide sequence ID" value="NZ_LCYG01000074.1"/>
</dbReference>
<gene>
    <name evidence="2" type="ORF">AA309_24635</name>
</gene>
<evidence type="ECO:0000259" key="1">
    <source>
        <dbReference type="Pfam" id="PF07287"/>
    </source>
</evidence>
<dbReference type="Proteomes" id="UP000035489">
    <property type="component" value="Unassembled WGS sequence"/>
</dbReference>
<dbReference type="AlphaFoldDB" id="A0A0H1R6F4"/>
<name>A0A0H1R6F4_9HYPH</name>
<proteinExistence type="predicted"/>
<organism evidence="2 3">
    <name type="scientific">Microvirga vignae</name>
    <dbReference type="NCBI Taxonomy" id="1225564"/>
    <lineage>
        <taxon>Bacteria</taxon>
        <taxon>Pseudomonadati</taxon>
        <taxon>Pseudomonadota</taxon>
        <taxon>Alphaproteobacteria</taxon>
        <taxon>Hyphomicrobiales</taxon>
        <taxon>Methylobacteriaceae</taxon>
        <taxon>Microvirga</taxon>
    </lineage>
</organism>
<feature type="domain" description="Acyclic terpene utilisation N-terminal" evidence="1">
    <location>
        <begin position="255"/>
        <end position="413"/>
    </location>
</feature>
<protein>
    <recommendedName>
        <fullName evidence="1">Acyclic terpene utilisation N-terminal domain-containing protein</fullName>
    </recommendedName>
</protein>
<dbReference type="EMBL" id="LCYG01000074">
    <property type="protein sequence ID" value="KLK90629.1"/>
    <property type="molecule type" value="Genomic_DNA"/>
</dbReference>
<comment type="caution">
    <text evidence="2">The sequence shown here is derived from an EMBL/GenBank/DDBJ whole genome shotgun (WGS) entry which is preliminary data.</text>
</comment>
<feature type="domain" description="Acyclic terpene utilisation N-terminal" evidence="1">
    <location>
        <begin position="76"/>
        <end position="201"/>
    </location>
</feature>
<dbReference type="PATRIC" id="fig|1225564.3.peg.6417"/>
<accession>A0A0H1R6F4</accession>
<evidence type="ECO:0000313" key="3">
    <source>
        <dbReference type="Proteomes" id="UP000035489"/>
    </source>
</evidence>
<evidence type="ECO:0000313" key="2">
    <source>
        <dbReference type="EMBL" id="KLK90629.1"/>
    </source>
</evidence>
<keyword evidence="3" id="KW-1185">Reference proteome</keyword>
<dbReference type="InterPro" id="IPR010839">
    <property type="entry name" value="AtuA_N"/>
</dbReference>
<dbReference type="STRING" id="1225564.AA309_24635"/>
<dbReference type="Pfam" id="PF07287">
    <property type="entry name" value="AtuA"/>
    <property type="match status" value="2"/>
</dbReference>
<sequence length="465" mass="50414">MSAIERLVNEFSGGRRRPLRVLGASGQLGYGIPTPALNEGLRRNPDMIGCDMGSIDIGPHYLGNGTMAPTRVGAKRDLRKVLKAARQLDIPLIIGSAGSAGAAPHLEQTVDLVREIAREEDLHFRMAVIPADIPRDVVKAAIRTGRVHPLDTMPDLTEEEVDAASNLVGQMGVEAFRRALEAGADVVIAGRACDTGIFAAIPIMLGFPAGIATHMAKIVECASLCCVPGGRDTILATLDDEGFDLESMAPNRAATPSSVAAHSLYEQADPYEIREPAGRIDLRNVTYTALDPRRTRVSGAAFEPAQRQTIKLEGARSVGHRALLLCGAADPRFIARHEMILESVKAVVRDLVCEDTEEDYKLFFRVYGADGVRDWGAAPDPLPREVFILGECIAPSAQRAEEVVRTTKQYLLHHGYEGRISTAGNLAFPFTPPEVVTGSAYRFNVFHLMEVDDMASLFPVEIEEL</sequence>
<dbReference type="OrthoDB" id="9763456at2"/>
<reference evidence="2 3" key="1">
    <citation type="submission" date="2015-05" db="EMBL/GenBank/DDBJ databases">
        <title>Draft genome sequence of Microvirga vignae strain BR3299, a novel nitrogen fixing bacteria isolated from Brazil semi-aired region.</title>
        <authorList>
            <person name="Zilli J.E."/>
            <person name="Passos S.R."/>
            <person name="Leite J."/>
            <person name="Baldani J.I."/>
            <person name="Xavier G.R."/>
            <person name="Rumjaneck N.G."/>
            <person name="Simoes-Araujo J.L."/>
        </authorList>
    </citation>
    <scope>NUCLEOTIDE SEQUENCE [LARGE SCALE GENOMIC DNA]</scope>
    <source>
        <strain evidence="2 3">BR3299</strain>
    </source>
</reference>